<feature type="compositionally biased region" description="Basic and acidic residues" evidence="4">
    <location>
        <begin position="678"/>
        <end position="695"/>
    </location>
</feature>
<protein>
    <submittedName>
        <fullName evidence="9">Uncharacterized protein LOC113210039</fullName>
    </submittedName>
</protein>
<dbReference type="PANTHER" id="PTHR24369">
    <property type="entry name" value="ANTIGEN BSP, PUTATIVE-RELATED"/>
    <property type="match status" value="1"/>
</dbReference>
<feature type="compositionally biased region" description="Acidic residues" evidence="4">
    <location>
        <begin position="522"/>
        <end position="544"/>
    </location>
</feature>
<dbReference type="GeneID" id="113210039"/>
<dbReference type="KEGG" id="foc:113210039"/>
<gene>
    <name evidence="9" type="primary">LOC113210039</name>
</gene>
<feature type="chain" id="PRO_5038570100" evidence="6">
    <location>
        <begin position="27"/>
        <end position="1187"/>
    </location>
</feature>
<sequence length="1187" mass="126097">MQPTRAPRRALLPLLLLAVLAAVMDAKPLEPCPSSCRCFLSEGLKRADCRHVPEWADQQSDAQDVRVLPPPAGRGARSSALHLTHFEVFPKVLQLAVTNRSLVEVIPSGFHGLHSLQSLDLSNNLLARFNYKVFLRMPALRRLVLAGNPIALEKDIPLLTSKSLLSLDLSHCDIVDVPRGSLEGMRNLTSLSLRGNPLRLEKNQPLLSARTTVVELDLSACELDSIPDGVLDVLAGLRRLYLDGNNLHTVERGVLPRGLHHLDLSANQVQDVPTAVLSSLRNLTKLELSDNPVKCTCSLIGMQGWLSRRVVVMERPVVCAEPPQYKGLSWTKVDLLELCRAEQSNSTADTSESSSSSDESSDDDDEDDDSPAAASTNNGLGTAFDDDPFLDSLEDLDSLERAPASYEQYTHDNGNGIQSSAMPMKLKVHTLDAAMHPPRVLSHNDINYFQADQADQPYDQTTARPGHDETEPTTVAVPAEHDEHEEHEEHAEPAKSEEPAEIREPAETEEASAEEVKAGEDMGSDGDDGEGYGMEDGEEDEQANSEENITEKDAEVFMRNADTIAMGKSMPEATGQEKETEMEAEHATVAPTAIPATDEPTTAPDTEHVTEAEAVPTEVPVAAVPVDVALEEQEKETSAVEAEHGAEPTGELLPGAPLVDEVTTQPPLETTTAQVEGQDQHQGEHEQGGEGHLVDAELVTETPEATTTVASDVMLLVPVGSEDGDRSAHGRALDGEGQAETEHGEHHEGEHGEHSEDKHDDEHQGAGVIVPVTEPEAATSPPEDAKPEGEAGADSAIVVPVVPALPTEVTTVLPQPAVEEEIVPEVAKNIVGVGQENDGAIAVVPEEPAAEVPTAAAPPVVPEGEREPVVETVDAPKSVSEVESIPVPAPEAPVDTVDSATPDTDAETVAAAAPDDAKRNEELAVQRVTPGGGEAEDPESELQKSTITYVILGCIVLAMVVLVLYALLRSKAKQADNGSGGKPARIRRENGDARNHSHPEGTEMKDMMNPLLGPGGTHPENADHPEHGRRASLVSLELIREEEDETTRLQPPGADEEGTLPRAKGAADSEKTPEPPRRTGNGKATVPNGKSNGKANGDANGKPNGKANGKANGKPAVTGELAPSPTSTVAADPAATPRTQRAAEQPSKVTVKAGVISTPVPRTPVLVNRSNGVNGVNGKLNGLNRSA</sequence>
<feature type="compositionally biased region" description="Basic and acidic residues" evidence="4">
    <location>
        <begin position="575"/>
        <end position="586"/>
    </location>
</feature>
<dbReference type="AlphaFoldDB" id="A0A6J1SS31"/>
<keyword evidence="3" id="KW-0677">Repeat</keyword>
<dbReference type="PROSITE" id="PS51450">
    <property type="entry name" value="LRR"/>
    <property type="match status" value="1"/>
</dbReference>
<feature type="compositionally biased region" description="Basic and acidic residues" evidence="4">
    <location>
        <begin position="723"/>
        <end position="764"/>
    </location>
</feature>
<feature type="compositionally biased region" description="Basic and acidic residues" evidence="4">
    <location>
        <begin position="635"/>
        <end position="646"/>
    </location>
</feature>
<reference evidence="9" key="1">
    <citation type="submission" date="2025-08" db="UniProtKB">
        <authorList>
            <consortium name="RefSeq"/>
        </authorList>
    </citation>
    <scope>IDENTIFICATION</scope>
    <source>
        <tissue evidence="9">Whole organism</tissue>
    </source>
</reference>
<feature type="compositionally biased region" description="Low complexity" evidence="4">
    <location>
        <begin position="696"/>
        <end position="710"/>
    </location>
</feature>
<evidence type="ECO:0000256" key="5">
    <source>
        <dbReference type="SAM" id="Phobius"/>
    </source>
</evidence>
<dbReference type="SMART" id="SM00369">
    <property type="entry name" value="LRR_TYP"/>
    <property type="match status" value="4"/>
</dbReference>
<dbReference type="InterPro" id="IPR032675">
    <property type="entry name" value="LRR_dom_sf"/>
</dbReference>
<dbReference type="Pfam" id="PF13855">
    <property type="entry name" value="LRR_8"/>
    <property type="match status" value="2"/>
</dbReference>
<feature type="compositionally biased region" description="Low complexity" evidence="4">
    <location>
        <begin position="590"/>
        <end position="604"/>
    </location>
</feature>
<feature type="domain" description="LRRCT" evidence="7">
    <location>
        <begin position="291"/>
        <end position="340"/>
    </location>
</feature>
<organism evidence="8 9">
    <name type="scientific">Frankliniella occidentalis</name>
    <name type="common">Western flower thrips</name>
    <name type="synonym">Euthrips occidentalis</name>
    <dbReference type="NCBI Taxonomy" id="133901"/>
    <lineage>
        <taxon>Eukaryota</taxon>
        <taxon>Metazoa</taxon>
        <taxon>Ecdysozoa</taxon>
        <taxon>Arthropoda</taxon>
        <taxon>Hexapoda</taxon>
        <taxon>Insecta</taxon>
        <taxon>Pterygota</taxon>
        <taxon>Neoptera</taxon>
        <taxon>Paraneoptera</taxon>
        <taxon>Thysanoptera</taxon>
        <taxon>Terebrantia</taxon>
        <taxon>Thripoidea</taxon>
        <taxon>Thripidae</taxon>
        <taxon>Frankliniella</taxon>
    </lineage>
</organism>
<dbReference type="RefSeq" id="XP_026283638.2">
    <property type="nucleotide sequence ID" value="XM_026427853.2"/>
</dbReference>
<keyword evidence="5" id="KW-0812">Transmembrane</keyword>
<dbReference type="SMART" id="SM00082">
    <property type="entry name" value="LRRCT"/>
    <property type="match status" value="1"/>
</dbReference>
<dbReference type="PANTHER" id="PTHR24369:SF215">
    <property type="entry name" value="PROTEIN WINDPIPE"/>
    <property type="match status" value="1"/>
</dbReference>
<feature type="compositionally biased region" description="Low complexity" evidence="4">
    <location>
        <begin position="346"/>
        <end position="358"/>
    </location>
</feature>
<keyword evidence="1" id="KW-0433">Leucine-rich repeat</keyword>
<dbReference type="Gene3D" id="3.80.10.10">
    <property type="entry name" value="Ribonuclease Inhibitor"/>
    <property type="match status" value="2"/>
</dbReference>
<feature type="compositionally biased region" description="Polar residues" evidence="4">
    <location>
        <begin position="662"/>
        <end position="675"/>
    </location>
</feature>
<dbReference type="InterPro" id="IPR050541">
    <property type="entry name" value="LRR_TM_domain-containing"/>
</dbReference>
<evidence type="ECO:0000256" key="1">
    <source>
        <dbReference type="ARBA" id="ARBA00022614"/>
    </source>
</evidence>
<feature type="compositionally biased region" description="Acidic residues" evidence="4">
    <location>
        <begin position="359"/>
        <end position="370"/>
    </location>
</feature>
<feature type="region of interest" description="Disordered" evidence="4">
    <location>
        <begin position="972"/>
        <end position="1026"/>
    </location>
</feature>
<feature type="compositionally biased region" description="Basic and acidic residues" evidence="4">
    <location>
        <begin position="1065"/>
        <end position="1077"/>
    </location>
</feature>
<evidence type="ECO:0000256" key="2">
    <source>
        <dbReference type="ARBA" id="ARBA00022729"/>
    </source>
</evidence>
<keyword evidence="5" id="KW-0472">Membrane</keyword>
<evidence type="ECO:0000313" key="8">
    <source>
        <dbReference type="Proteomes" id="UP000504606"/>
    </source>
</evidence>
<dbReference type="GO" id="GO:0005886">
    <property type="term" value="C:plasma membrane"/>
    <property type="evidence" value="ECO:0007669"/>
    <property type="project" value="TreeGrafter"/>
</dbReference>
<name>A0A6J1SS31_FRAOC</name>
<accession>A0A6J1SS31</accession>
<feature type="compositionally biased region" description="Basic and acidic residues" evidence="4">
    <location>
        <begin position="986"/>
        <end position="1006"/>
    </location>
</feature>
<feature type="region of interest" description="Disordered" evidence="4">
    <location>
        <begin position="1042"/>
        <end position="1155"/>
    </location>
</feature>
<dbReference type="InterPro" id="IPR000483">
    <property type="entry name" value="Cys-rich_flank_reg_C"/>
</dbReference>
<evidence type="ECO:0000256" key="3">
    <source>
        <dbReference type="ARBA" id="ARBA00022737"/>
    </source>
</evidence>
<feature type="region of interest" description="Disordered" evidence="4">
    <location>
        <begin position="632"/>
        <end position="794"/>
    </location>
</feature>
<feature type="signal peptide" evidence="6">
    <location>
        <begin position="1"/>
        <end position="26"/>
    </location>
</feature>
<feature type="region of interest" description="Disordered" evidence="4">
    <location>
        <begin position="343"/>
        <end position="390"/>
    </location>
</feature>
<feature type="compositionally biased region" description="Basic and acidic residues" evidence="4">
    <location>
        <begin position="479"/>
        <end position="506"/>
    </location>
</feature>
<evidence type="ECO:0000256" key="4">
    <source>
        <dbReference type="SAM" id="MobiDB-lite"/>
    </source>
</evidence>
<evidence type="ECO:0000256" key="6">
    <source>
        <dbReference type="SAM" id="SignalP"/>
    </source>
</evidence>
<dbReference type="Proteomes" id="UP000504606">
    <property type="component" value="Unplaced"/>
</dbReference>
<feature type="region of interest" description="Disordered" evidence="4">
    <location>
        <begin position="458"/>
        <end position="620"/>
    </location>
</feature>
<keyword evidence="2 6" id="KW-0732">Signal</keyword>
<dbReference type="InterPro" id="IPR003591">
    <property type="entry name" value="Leu-rich_rpt_typical-subtyp"/>
</dbReference>
<feature type="transmembrane region" description="Helical" evidence="5">
    <location>
        <begin position="947"/>
        <end position="968"/>
    </location>
</feature>
<evidence type="ECO:0000259" key="7">
    <source>
        <dbReference type="SMART" id="SM00082"/>
    </source>
</evidence>
<keyword evidence="5" id="KW-1133">Transmembrane helix</keyword>
<dbReference type="OrthoDB" id="676979at2759"/>
<dbReference type="SUPFAM" id="SSF52058">
    <property type="entry name" value="L domain-like"/>
    <property type="match status" value="1"/>
</dbReference>
<keyword evidence="8" id="KW-1185">Reference proteome</keyword>
<feature type="region of interest" description="Disordered" evidence="4">
    <location>
        <begin position="873"/>
        <end position="901"/>
    </location>
</feature>
<proteinExistence type="predicted"/>
<evidence type="ECO:0000313" key="9">
    <source>
        <dbReference type="RefSeq" id="XP_026283638.2"/>
    </source>
</evidence>
<dbReference type="InterPro" id="IPR001611">
    <property type="entry name" value="Leu-rich_rpt"/>
</dbReference>